<gene>
    <name evidence="2" type="ORF">KM031_02920</name>
</gene>
<dbReference type="Proteomes" id="UP000679352">
    <property type="component" value="Chromosome"/>
</dbReference>
<evidence type="ECO:0000256" key="1">
    <source>
        <dbReference type="SAM" id="SignalP"/>
    </source>
</evidence>
<accession>A0A975S2E1</accession>
<dbReference type="KEGG" id="gfu:KM031_02920"/>
<dbReference type="RefSeq" id="WP_215503069.1">
    <property type="nucleotide sequence ID" value="NZ_CP076361.1"/>
</dbReference>
<evidence type="ECO:0000313" key="3">
    <source>
        <dbReference type="Proteomes" id="UP000679352"/>
    </source>
</evidence>
<proteinExistence type="predicted"/>
<name>A0A975S2E1_9RHOB</name>
<dbReference type="AlphaFoldDB" id="A0A975S2E1"/>
<sequence>MIQGLWHALIGICLLASPALAQELVEVSDIPATVSADLAAPDTPDYVRAWSGDLTGDGLADLLVQAAYPMGGGNAAMLAHVIYQAEGTGFTRLREMTLPQGIKSARREGTDLVVTMFRYLPEDPHCCPSGEDDLRLPL</sequence>
<evidence type="ECO:0000313" key="2">
    <source>
        <dbReference type="EMBL" id="QWK90878.1"/>
    </source>
</evidence>
<keyword evidence="2" id="KW-0449">Lipoprotein</keyword>
<organism evidence="2 3">
    <name type="scientific">Gemmobacter fulvus</name>
    <dbReference type="NCBI Taxonomy" id="2840474"/>
    <lineage>
        <taxon>Bacteria</taxon>
        <taxon>Pseudomonadati</taxon>
        <taxon>Pseudomonadota</taxon>
        <taxon>Alphaproteobacteria</taxon>
        <taxon>Rhodobacterales</taxon>
        <taxon>Paracoccaceae</taxon>
        <taxon>Gemmobacter</taxon>
    </lineage>
</organism>
<feature type="signal peptide" evidence="1">
    <location>
        <begin position="1"/>
        <end position="21"/>
    </location>
</feature>
<reference evidence="2" key="1">
    <citation type="submission" date="2021-06" db="EMBL/GenBank/DDBJ databases">
        <title>Direct submission.</title>
        <authorList>
            <person name="Lee C.-S."/>
            <person name="Jin L."/>
        </authorList>
    </citation>
    <scope>NUCLEOTIDE SEQUENCE</scope>
    <source>
        <strain evidence="2">Con5</strain>
    </source>
</reference>
<feature type="chain" id="PRO_5037593889" evidence="1">
    <location>
        <begin position="22"/>
        <end position="138"/>
    </location>
</feature>
<keyword evidence="1" id="KW-0732">Signal</keyword>
<protein>
    <submittedName>
        <fullName evidence="2">LppP/LprE family lipoprotein</fullName>
    </submittedName>
</protein>
<keyword evidence="3" id="KW-1185">Reference proteome</keyword>
<dbReference type="EMBL" id="CP076361">
    <property type="protein sequence ID" value="QWK90878.1"/>
    <property type="molecule type" value="Genomic_DNA"/>
</dbReference>